<protein>
    <submittedName>
        <fullName evidence="7">Thiol:disulfide interchange protein TlpA</fullName>
    </submittedName>
</protein>
<comment type="subcellular location">
    <subcellularLocation>
        <location evidence="1">Cell envelope</location>
    </subcellularLocation>
</comment>
<accession>A0A165ZPR5</accession>
<dbReference type="PANTHER" id="PTHR42852">
    <property type="entry name" value="THIOL:DISULFIDE INTERCHANGE PROTEIN DSBE"/>
    <property type="match status" value="1"/>
</dbReference>
<dbReference type="InterPro" id="IPR013740">
    <property type="entry name" value="Redoxin"/>
</dbReference>
<dbReference type="AlphaFoldDB" id="A0A165ZPR5"/>
<dbReference type="PROSITE" id="PS00194">
    <property type="entry name" value="THIOREDOXIN_1"/>
    <property type="match status" value="1"/>
</dbReference>
<keyword evidence="3" id="KW-1015">Disulfide bond</keyword>
<dbReference type="SUPFAM" id="SSF52833">
    <property type="entry name" value="Thioredoxin-like"/>
    <property type="match status" value="1"/>
</dbReference>
<evidence type="ECO:0000259" key="6">
    <source>
        <dbReference type="PROSITE" id="PS51352"/>
    </source>
</evidence>
<organism evidence="7 8">
    <name type="scientific">Pseudovibrio axinellae</name>
    <dbReference type="NCBI Taxonomy" id="989403"/>
    <lineage>
        <taxon>Bacteria</taxon>
        <taxon>Pseudomonadati</taxon>
        <taxon>Pseudomonadota</taxon>
        <taxon>Alphaproteobacteria</taxon>
        <taxon>Hyphomicrobiales</taxon>
        <taxon>Stappiaceae</taxon>
        <taxon>Pseudovibrio</taxon>
    </lineage>
</organism>
<proteinExistence type="predicted"/>
<dbReference type="InterPro" id="IPR036249">
    <property type="entry name" value="Thioredoxin-like_sf"/>
</dbReference>
<keyword evidence="2" id="KW-0201">Cytochrome c-type biogenesis</keyword>
<keyword evidence="5" id="KW-0812">Transmembrane</keyword>
<comment type="caution">
    <text evidence="7">The sequence shown here is derived from an EMBL/GenBank/DDBJ whole genome shotgun (WGS) entry which is preliminary data.</text>
</comment>
<gene>
    <name evidence="7" type="primary">tlpA</name>
    <name evidence="7" type="ORF">PsAD2_01614</name>
</gene>
<evidence type="ECO:0000313" key="8">
    <source>
        <dbReference type="Proteomes" id="UP000076577"/>
    </source>
</evidence>
<dbReference type="PATRIC" id="fig|989403.3.peg.1714"/>
<keyword evidence="8" id="KW-1185">Reference proteome</keyword>
<dbReference type="STRING" id="989403.SAMN05421798_102223"/>
<keyword evidence="5" id="KW-0472">Membrane</keyword>
<name>A0A165ZPR5_9HYPH</name>
<evidence type="ECO:0000256" key="4">
    <source>
        <dbReference type="ARBA" id="ARBA00023284"/>
    </source>
</evidence>
<dbReference type="InterPro" id="IPR050553">
    <property type="entry name" value="Thioredoxin_ResA/DsbE_sf"/>
</dbReference>
<dbReference type="PROSITE" id="PS51352">
    <property type="entry name" value="THIOREDOXIN_2"/>
    <property type="match status" value="1"/>
</dbReference>
<keyword evidence="5" id="KW-1133">Transmembrane helix</keyword>
<evidence type="ECO:0000256" key="1">
    <source>
        <dbReference type="ARBA" id="ARBA00004196"/>
    </source>
</evidence>
<dbReference type="GO" id="GO:0015036">
    <property type="term" value="F:disulfide oxidoreductase activity"/>
    <property type="evidence" value="ECO:0007669"/>
    <property type="project" value="UniProtKB-ARBA"/>
</dbReference>
<reference evidence="7 8" key="1">
    <citation type="journal article" date="2016" name="Front. Microbiol.">
        <title>Comparative Genomic Analysis Reveals a Diverse Repertoire of Genes Involved in Prokaryote-Eukaryote Interactions within the Pseudovibrio Genus.</title>
        <authorList>
            <person name="Romano S."/>
            <person name="Fernandez-Guerra A."/>
            <person name="Reen F.J."/>
            <person name="Glockner F.O."/>
            <person name="Crowley S.P."/>
            <person name="O'Sullivan O."/>
            <person name="Cotter P.D."/>
            <person name="Adams C."/>
            <person name="Dobson A.D."/>
            <person name="O'Gara F."/>
        </authorList>
    </citation>
    <scope>NUCLEOTIDE SEQUENCE [LARGE SCALE GENOMIC DNA]</scope>
    <source>
        <strain evidence="7 8">Ad2</strain>
    </source>
</reference>
<dbReference type="InterPro" id="IPR013766">
    <property type="entry name" value="Thioredoxin_domain"/>
</dbReference>
<evidence type="ECO:0000256" key="5">
    <source>
        <dbReference type="SAM" id="Phobius"/>
    </source>
</evidence>
<evidence type="ECO:0000256" key="3">
    <source>
        <dbReference type="ARBA" id="ARBA00023157"/>
    </source>
</evidence>
<dbReference type="Proteomes" id="UP000076577">
    <property type="component" value="Unassembled WGS sequence"/>
</dbReference>
<dbReference type="CDD" id="cd02966">
    <property type="entry name" value="TlpA_like_family"/>
    <property type="match status" value="1"/>
</dbReference>
<dbReference type="PANTHER" id="PTHR42852:SF6">
    <property type="entry name" value="THIOL:DISULFIDE INTERCHANGE PROTEIN DSBE"/>
    <property type="match status" value="1"/>
</dbReference>
<dbReference type="InterPro" id="IPR017937">
    <property type="entry name" value="Thioredoxin_CS"/>
</dbReference>
<dbReference type="Pfam" id="PF08534">
    <property type="entry name" value="Redoxin"/>
    <property type="match status" value="1"/>
</dbReference>
<dbReference type="RefSeq" id="WP_068004709.1">
    <property type="nucleotide sequence ID" value="NZ_FOFM01000002.1"/>
</dbReference>
<feature type="transmembrane region" description="Helical" evidence="5">
    <location>
        <begin position="12"/>
        <end position="33"/>
    </location>
</feature>
<dbReference type="NCBIfam" id="NF047696">
    <property type="entry name" value="ThlDiSintTplARhiz"/>
    <property type="match status" value="1"/>
</dbReference>
<feature type="domain" description="Thioredoxin" evidence="6">
    <location>
        <begin position="70"/>
        <end position="216"/>
    </location>
</feature>
<dbReference type="GO" id="GO:0017004">
    <property type="term" value="P:cytochrome complex assembly"/>
    <property type="evidence" value="ECO:0007669"/>
    <property type="project" value="UniProtKB-KW"/>
</dbReference>
<dbReference type="Gene3D" id="3.40.30.10">
    <property type="entry name" value="Glutaredoxin"/>
    <property type="match status" value="1"/>
</dbReference>
<dbReference type="GO" id="GO:0030313">
    <property type="term" value="C:cell envelope"/>
    <property type="evidence" value="ECO:0007669"/>
    <property type="project" value="UniProtKB-SubCell"/>
</dbReference>
<keyword evidence="4" id="KW-0676">Redox-active center</keyword>
<dbReference type="OrthoDB" id="9799347at2"/>
<dbReference type="EMBL" id="LMCB01000011">
    <property type="protein sequence ID" value="KZL20127.1"/>
    <property type="molecule type" value="Genomic_DNA"/>
</dbReference>
<sequence>MKKLTVTGKFSLGKGLIVAFAGFVVVGGAVWALNQQKSAEPQALACASSMNTAKNLKSLTTGEMASFLPSQKPLNLSQLKFNDADGNLIKMSDLKGTKLLNLWATWCAPCRKEMPHLDKLQREAGDEAFNVIAVNMDRGENNPKPLTFLSDIGVTDLAYFSDHTMATFNNLRAKGKAPGLPSTIMIGEDGCEIGTMFGPADWASPEAFTLVNAALAGQKEDQTAQAN</sequence>
<evidence type="ECO:0000313" key="7">
    <source>
        <dbReference type="EMBL" id="KZL20127.1"/>
    </source>
</evidence>
<evidence type="ECO:0000256" key="2">
    <source>
        <dbReference type="ARBA" id="ARBA00022748"/>
    </source>
</evidence>